<feature type="region of interest" description="Disordered" evidence="3">
    <location>
        <begin position="250"/>
        <end position="272"/>
    </location>
</feature>
<keyword evidence="1" id="KW-0489">Methyltransferase</keyword>
<dbReference type="GO" id="GO:0032259">
    <property type="term" value="P:methylation"/>
    <property type="evidence" value="ECO:0007669"/>
    <property type="project" value="UniProtKB-KW"/>
</dbReference>
<comment type="caution">
    <text evidence="4">The sequence shown here is derived from an EMBL/GenBank/DDBJ whole genome shotgun (WGS) entry which is preliminary data.</text>
</comment>
<dbReference type="OrthoDB" id="9793723at2"/>
<dbReference type="AlphaFoldDB" id="A0A5C6U7V4"/>
<dbReference type="RefSeq" id="WP_147122834.1">
    <property type="nucleotide sequence ID" value="NZ_VOPY01000002.1"/>
</dbReference>
<proteinExistence type="predicted"/>
<sequence>MTSPAVPEIFDTDRLALRRERARRSGTGFLADLVLGAVVERLDDVTRRFETGLLVDRSPDEAAALSKQLGFRLEAIDAIGLFADRETGATPLDCILWPGGLESLADIPGALVRCRRLLRPDGMIMGAFWGAGSLPALRRIMAAADGETPRVRLHPQVDVRAMGDLLQRAGIALPVIDRDDIVLRYRSFDRLIGDLRGSGLTNVLAGPVAALDRSAVARAETAFEAARDETGQVVETMTLVHFTGWAPDASQPVPARRGSAKVSLRDALSSKP</sequence>
<reference evidence="4 5" key="1">
    <citation type="submission" date="2019-08" db="EMBL/GenBank/DDBJ databases">
        <title>Sphingorhabdus soil sp. nov., isolated from arctic soil.</title>
        <authorList>
            <person name="Liu Y."/>
        </authorList>
    </citation>
    <scope>NUCLEOTIDE SEQUENCE [LARGE SCALE GENOMIC DNA]</scope>
    <source>
        <strain evidence="4 5">D-2Q-5-6</strain>
    </source>
</reference>
<protein>
    <recommendedName>
        <fullName evidence="6">Methyltransferase domain-containing protein</fullName>
    </recommendedName>
</protein>
<dbReference type="GO" id="GO:0032981">
    <property type="term" value="P:mitochondrial respiratory chain complex I assembly"/>
    <property type="evidence" value="ECO:0007669"/>
    <property type="project" value="TreeGrafter"/>
</dbReference>
<dbReference type="Proteomes" id="UP000321129">
    <property type="component" value="Unassembled WGS sequence"/>
</dbReference>
<dbReference type="EMBL" id="VOPY01000002">
    <property type="protein sequence ID" value="TXC68879.1"/>
    <property type="molecule type" value="Genomic_DNA"/>
</dbReference>
<gene>
    <name evidence="4" type="ORF">FSZ31_07910</name>
</gene>
<dbReference type="Gene3D" id="3.40.50.150">
    <property type="entry name" value="Vaccinia Virus protein VP39"/>
    <property type="match status" value="1"/>
</dbReference>
<evidence type="ECO:0008006" key="6">
    <source>
        <dbReference type="Google" id="ProtNLM"/>
    </source>
</evidence>
<name>A0A5C6U7V4_9SPHN</name>
<dbReference type="PANTHER" id="PTHR13090">
    <property type="entry name" value="ARGININE-HYDROXYLASE NDUFAF5, MITOCHONDRIAL"/>
    <property type="match status" value="1"/>
</dbReference>
<evidence type="ECO:0000256" key="2">
    <source>
        <dbReference type="ARBA" id="ARBA00022679"/>
    </source>
</evidence>
<evidence type="ECO:0000313" key="4">
    <source>
        <dbReference type="EMBL" id="TXC68879.1"/>
    </source>
</evidence>
<keyword evidence="2" id="KW-0808">Transferase</keyword>
<dbReference type="PANTHER" id="PTHR13090:SF1">
    <property type="entry name" value="ARGININE-HYDROXYLASE NDUFAF5, MITOCHONDRIAL"/>
    <property type="match status" value="1"/>
</dbReference>
<organism evidence="4 5">
    <name type="scientific">Flavisphingopyxis soli</name>
    <dbReference type="NCBI Taxonomy" id="2601267"/>
    <lineage>
        <taxon>Bacteria</taxon>
        <taxon>Pseudomonadati</taxon>
        <taxon>Pseudomonadota</taxon>
        <taxon>Alphaproteobacteria</taxon>
        <taxon>Sphingomonadales</taxon>
        <taxon>Sphingopyxidaceae</taxon>
        <taxon>Flavisphingopyxis</taxon>
    </lineage>
</organism>
<evidence type="ECO:0000256" key="3">
    <source>
        <dbReference type="SAM" id="MobiDB-lite"/>
    </source>
</evidence>
<keyword evidence="5" id="KW-1185">Reference proteome</keyword>
<dbReference type="GO" id="GO:0008168">
    <property type="term" value="F:methyltransferase activity"/>
    <property type="evidence" value="ECO:0007669"/>
    <property type="project" value="UniProtKB-KW"/>
</dbReference>
<evidence type="ECO:0000256" key="1">
    <source>
        <dbReference type="ARBA" id="ARBA00022603"/>
    </source>
</evidence>
<dbReference type="InterPro" id="IPR029063">
    <property type="entry name" value="SAM-dependent_MTases_sf"/>
</dbReference>
<dbReference type="SUPFAM" id="SSF53335">
    <property type="entry name" value="S-adenosyl-L-methionine-dependent methyltransferases"/>
    <property type="match status" value="1"/>
</dbReference>
<dbReference type="InterPro" id="IPR050602">
    <property type="entry name" value="Malonyl-ACP_OMT"/>
</dbReference>
<accession>A0A5C6U7V4</accession>
<evidence type="ECO:0000313" key="5">
    <source>
        <dbReference type="Proteomes" id="UP000321129"/>
    </source>
</evidence>